<keyword evidence="2" id="KW-1185">Reference proteome</keyword>
<dbReference type="Proteomes" id="UP000007431">
    <property type="component" value="Unassembled WGS sequence"/>
</dbReference>
<dbReference type="AlphaFoldDB" id="D8PZT4"/>
<protein>
    <submittedName>
        <fullName evidence="1">Expressed protein</fullName>
    </submittedName>
</protein>
<accession>D8PZT4</accession>
<reference evidence="1 2" key="1">
    <citation type="journal article" date="2010" name="Nat. Biotechnol.">
        <title>Genome sequence of the model mushroom Schizophyllum commune.</title>
        <authorList>
            <person name="Ohm R.A."/>
            <person name="de Jong J.F."/>
            <person name="Lugones L.G."/>
            <person name="Aerts A."/>
            <person name="Kothe E."/>
            <person name="Stajich J.E."/>
            <person name="de Vries R.P."/>
            <person name="Record E."/>
            <person name="Levasseur A."/>
            <person name="Baker S.E."/>
            <person name="Bartholomew K.A."/>
            <person name="Coutinho P.M."/>
            <person name="Erdmann S."/>
            <person name="Fowler T.J."/>
            <person name="Gathman A.C."/>
            <person name="Lombard V."/>
            <person name="Henrissat B."/>
            <person name="Knabe N."/>
            <person name="Kuees U."/>
            <person name="Lilly W.W."/>
            <person name="Lindquist E."/>
            <person name="Lucas S."/>
            <person name="Magnuson J.K."/>
            <person name="Piumi F."/>
            <person name="Raudaskoski M."/>
            <person name="Salamov A."/>
            <person name="Schmutz J."/>
            <person name="Schwarze F.W.M.R."/>
            <person name="vanKuyk P.A."/>
            <person name="Horton J.S."/>
            <person name="Grigoriev I.V."/>
            <person name="Woesten H.A.B."/>
        </authorList>
    </citation>
    <scope>NUCLEOTIDE SEQUENCE [LARGE SCALE GENOMIC DNA]</scope>
    <source>
        <strain evidence="2">H4-8 / FGSC 9210</strain>
    </source>
</reference>
<dbReference type="HOGENOM" id="CLU_2039410_0_0_1"/>
<proteinExistence type="predicted"/>
<sequence length="121" mass="14270">MQDVARNECFPLVIIVDHLNIDIFVIESQGLSWTSRVVDLIYYHVDQLVFAVALRRRARPGRRSVWCRWWTTASEGVMSFRSLPGCGRDNNLWYEAACWRLSPLYGDCLREHVWRTSRQPQ</sequence>
<dbReference type="EMBL" id="GL377304">
    <property type="protein sequence ID" value="EFI98915.1"/>
    <property type="molecule type" value="Genomic_DNA"/>
</dbReference>
<organism evidence="2">
    <name type="scientific">Schizophyllum commune (strain H4-8 / FGSC 9210)</name>
    <name type="common">Split gill fungus</name>
    <dbReference type="NCBI Taxonomy" id="578458"/>
    <lineage>
        <taxon>Eukaryota</taxon>
        <taxon>Fungi</taxon>
        <taxon>Dikarya</taxon>
        <taxon>Basidiomycota</taxon>
        <taxon>Agaricomycotina</taxon>
        <taxon>Agaricomycetes</taxon>
        <taxon>Agaricomycetidae</taxon>
        <taxon>Agaricales</taxon>
        <taxon>Schizophyllaceae</taxon>
        <taxon>Schizophyllum</taxon>
    </lineage>
</organism>
<gene>
    <name evidence="1" type="ORF">SCHCODRAFT_84768</name>
</gene>
<evidence type="ECO:0000313" key="2">
    <source>
        <dbReference type="Proteomes" id="UP000007431"/>
    </source>
</evidence>
<name>D8PZT4_SCHCM</name>
<dbReference type="InParanoid" id="D8PZT4"/>
<evidence type="ECO:0000313" key="1">
    <source>
        <dbReference type="EMBL" id="EFI98915.1"/>
    </source>
</evidence>